<gene>
    <name evidence="2" type="ORF">Hamer_G016417</name>
</gene>
<protein>
    <submittedName>
        <fullName evidence="2">Uncharacterized protein</fullName>
    </submittedName>
</protein>
<dbReference type="EMBL" id="JAHLQT010007588">
    <property type="protein sequence ID" value="KAG7174519.1"/>
    <property type="molecule type" value="Genomic_DNA"/>
</dbReference>
<comment type="caution">
    <text evidence="2">The sequence shown here is derived from an EMBL/GenBank/DDBJ whole genome shotgun (WGS) entry which is preliminary data.</text>
</comment>
<dbReference type="Proteomes" id="UP000747542">
    <property type="component" value="Unassembled WGS sequence"/>
</dbReference>
<feature type="region of interest" description="Disordered" evidence="1">
    <location>
        <begin position="1"/>
        <end position="69"/>
    </location>
</feature>
<accession>A0A8J5N7H8</accession>
<name>A0A8J5N7H8_HOMAM</name>
<organism evidence="2 3">
    <name type="scientific">Homarus americanus</name>
    <name type="common">American lobster</name>
    <dbReference type="NCBI Taxonomy" id="6706"/>
    <lineage>
        <taxon>Eukaryota</taxon>
        <taxon>Metazoa</taxon>
        <taxon>Ecdysozoa</taxon>
        <taxon>Arthropoda</taxon>
        <taxon>Crustacea</taxon>
        <taxon>Multicrustacea</taxon>
        <taxon>Malacostraca</taxon>
        <taxon>Eumalacostraca</taxon>
        <taxon>Eucarida</taxon>
        <taxon>Decapoda</taxon>
        <taxon>Pleocyemata</taxon>
        <taxon>Astacidea</taxon>
        <taxon>Nephropoidea</taxon>
        <taxon>Nephropidae</taxon>
        <taxon>Homarus</taxon>
    </lineage>
</organism>
<reference evidence="2" key="1">
    <citation type="journal article" date="2021" name="Sci. Adv.">
        <title>The American lobster genome reveals insights on longevity, neural, and immune adaptations.</title>
        <authorList>
            <person name="Polinski J.M."/>
            <person name="Zimin A.V."/>
            <person name="Clark K.F."/>
            <person name="Kohn A.B."/>
            <person name="Sadowski N."/>
            <person name="Timp W."/>
            <person name="Ptitsyn A."/>
            <person name="Khanna P."/>
            <person name="Romanova D.Y."/>
            <person name="Williams P."/>
            <person name="Greenwood S.J."/>
            <person name="Moroz L.L."/>
            <person name="Walt D.R."/>
            <person name="Bodnar A.G."/>
        </authorList>
    </citation>
    <scope>NUCLEOTIDE SEQUENCE</scope>
    <source>
        <strain evidence="2">GMGI-L3</strain>
    </source>
</reference>
<dbReference type="AlphaFoldDB" id="A0A8J5N7H8"/>
<keyword evidence="3" id="KW-1185">Reference proteome</keyword>
<feature type="compositionally biased region" description="Pro residues" evidence="1">
    <location>
        <begin position="1"/>
        <end position="17"/>
    </location>
</feature>
<feature type="compositionally biased region" description="Polar residues" evidence="1">
    <location>
        <begin position="55"/>
        <end position="69"/>
    </location>
</feature>
<proteinExistence type="predicted"/>
<evidence type="ECO:0000256" key="1">
    <source>
        <dbReference type="SAM" id="MobiDB-lite"/>
    </source>
</evidence>
<evidence type="ECO:0000313" key="2">
    <source>
        <dbReference type="EMBL" id="KAG7174519.1"/>
    </source>
</evidence>
<sequence>MGRPVPHGPGVPVPIPPGVLQSVSSESDRDSPSGNGSDVYQPEDINDVPEMFTQGEINDLTNSLNHNDL</sequence>
<evidence type="ECO:0000313" key="3">
    <source>
        <dbReference type="Proteomes" id="UP000747542"/>
    </source>
</evidence>